<keyword evidence="2" id="KW-0378">Hydrolase</keyword>
<gene>
    <name evidence="4" type="ORF">DBRI1063_LOCUS8107</name>
</gene>
<organism evidence="4">
    <name type="scientific">Ditylum brightwellii</name>
    <dbReference type="NCBI Taxonomy" id="49249"/>
    <lineage>
        <taxon>Eukaryota</taxon>
        <taxon>Sar</taxon>
        <taxon>Stramenopiles</taxon>
        <taxon>Ochrophyta</taxon>
        <taxon>Bacillariophyta</taxon>
        <taxon>Mediophyceae</taxon>
        <taxon>Lithodesmiophycidae</taxon>
        <taxon>Lithodesmiales</taxon>
        <taxon>Lithodesmiaceae</taxon>
        <taxon>Ditylum</taxon>
    </lineage>
</organism>
<proteinExistence type="inferred from homology"/>
<dbReference type="InterPro" id="IPR000073">
    <property type="entry name" value="AB_hydrolase_1"/>
</dbReference>
<dbReference type="Gene3D" id="3.40.50.1820">
    <property type="entry name" value="alpha/beta hydrolase"/>
    <property type="match status" value="1"/>
</dbReference>
<dbReference type="GO" id="GO:0016787">
    <property type="term" value="F:hydrolase activity"/>
    <property type="evidence" value="ECO:0007669"/>
    <property type="project" value="UniProtKB-KW"/>
</dbReference>
<accession>A0A7S2EAQ6</accession>
<name>A0A7S2EAQ6_9STRA</name>
<sequence>MQALGRQLVCSSNSRAGVSIIHKVTKQSSQKIQHHQQNSRVFSFPHRRAFSSTSSVSGGLLHHEWVIGGNVINDTNSANSRDDTNTVVFLHGLLGSGKNLRTLSKKITERNPNLSALLLDLRGHGSTSTNASFSSTTEPPHTFESCANDIINTLQNLNLVGSERSPVAVVGHSFGGRLALQYAHQTIIHNQNRLSSDGGTLQQIPHPPLHTWILDSVPGQAHASVHDVIQAVSSVDLPIPSKKHLQTVLTKEKGIDPMIAAWMTTNLRKSSCNKGFTYTFDLDVAMSVLNEFGKQDFLGMIRDVGKIHHLDYDKESMEKEKKNGRINLVMAGKNPSWTEDLKKELELIQSDLVSKEESFLQMYKLPEAGHWVHVDDLEGLIQVIEKGGLH</sequence>
<dbReference type="EMBL" id="HBGN01012721">
    <property type="protein sequence ID" value="CAD9324511.1"/>
    <property type="molecule type" value="Transcribed_RNA"/>
</dbReference>
<evidence type="ECO:0000256" key="2">
    <source>
        <dbReference type="ARBA" id="ARBA00022801"/>
    </source>
</evidence>
<dbReference type="PANTHER" id="PTHR43248">
    <property type="entry name" value="2-SUCCINYL-6-HYDROXY-2,4-CYCLOHEXADIENE-1-CARBOXYLATE SYNTHASE"/>
    <property type="match status" value="1"/>
</dbReference>
<dbReference type="InterPro" id="IPR029058">
    <property type="entry name" value="AB_hydrolase_fold"/>
</dbReference>
<dbReference type="InterPro" id="IPR051601">
    <property type="entry name" value="Serine_prot/Carboxylest_S33"/>
</dbReference>
<dbReference type="AlphaFoldDB" id="A0A7S2EAQ6"/>
<evidence type="ECO:0000313" key="4">
    <source>
        <dbReference type="EMBL" id="CAD9324511.1"/>
    </source>
</evidence>
<evidence type="ECO:0000256" key="1">
    <source>
        <dbReference type="ARBA" id="ARBA00010088"/>
    </source>
</evidence>
<protein>
    <recommendedName>
        <fullName evidence="3">AB hydrolase-1 domain-containing protein</fullName>
    </recommendedName>
</protein>
<dbReference type="Pfam" id="PF12697">
    <property type="entry name" value="Abhydrolase_6"/>
    <property type="match status" value="1"/>
</dbReference>
<comment type="similarity">
    <text evidence="1">Belongs to the peptidase S33 family.</text>
</comment>
<feature type="domain" description="AB hydrolase-1" evidence="3">
    <location>
        <begin position="87"/>
        <end position="379"/>
    </location>
</feature>
<dbReference type="SUPFAM" id="SSF53474">
    <property type="entry name" value="alpha/beta-Hydrolases"/>
    <property type="match status" value="1"/>
</dbReference>
<reference evidence="4" key="1">
    <citation type="submission" date="2021-01" db="EMBL/GenBank/DDBJ databases">
        <authorList>
            <person name="Corre E."/>
            <person name="Pelletier E."/>
            <person name="Niang G."/>
            <person name="Scheremetjew M."/>
            <person name="Finn R."/>
            <person name="Kale V."/>
            <person name="Holt S."/>
            <person name="Cochrane G."/>
            <person name="Meng A."/>
            <person name="Brown T."/>
            <person name="Cohen L."/>
        </authorList>
    </citation>
    <scope>NUCLEOTIDE SEQUENCE</scope>
    <source>
        <strain evidence="4">Pop2</strain>
    </source>
</reference>
<dbReference type="PANTHER" id="PTHR43248:SF3">
    <property type="entry name" value="AB HYDROLASE-1 DOMAIN-CONTAINING PROTEIN"/>
    <property type="match status" value="1"/>
</dbReference>
<evidence type="ECO:0000259" key="3">
    <source>
        <dbReference type="Pfam" id="PF12697"/>
    </source>
</evidence>